<keyword evidence="2" id="KW-1185">Reference proteome</keyword>
<comment type="caution">
    <text evidence="1">The sequence shown here is derived from an EMBL/GenBank/DDBJ whole genome shotgun (WGS) entry which is preliminary data.</text>
</comment>
<gene>
    <name evidence="1" type="ORF">O6H91_13G103700</name>
</gene>
<name>A0ACC2BZ36_DIPCM</name>
<evidence type="ECO:0000313" key="1">
    <source>
        <dbReference type="EMBL" id="KAJ7534632.1"/>
    </source>
</evidence>
<reference evidence="2" key="1">
    <citation type="journal article" date="2024" name="Proc. Natl. Acad. Sci. U.S.A.">
        <title>Extraordinary preservation of gene collinearity over three hundred million years revealed in homosporous lycophytes.</title>
        <authorList>
            <person name="Li C."/>
            <person name="Wickell D."/>
            <person name="Kuo L.Y."/>
            <person name="Chen X."/>
            <person name="Nie B."/>
            <person name="Liao X."/>
            <person name="Peng D."/>
            <person name="Ji J."/>
            <person name="Jenkins J."/>
            <person name="Williams M."/>
            <person name="Shu S."/>
            <person name="Plott C."/>
            <person name="Barry K."/>
            <person name="Rajasekar S."/>
            <person name="Grimwood J."/>
            <person name="Han X."/>
            <person name="Sun S."/>
            <person name="Hou Z."/>
            <person name="He W."/>
            <person name="Dai G."/>
            <person name="Sun C."/>
            <person name="Schmutz J."/>
            <person name="Leebens-Mack J.H."/>
            <person name="Li F.W."/>
            <person name="Wang L."/>
        </authorList>
    </citation>
    <scope>NUCLEOTIDE SEQUENCE [LARGE SCALE GENOMIC DNA]</scope>
    <source>
        <strain evidence="2">cv. PW_Plant_1</strain>
    </source>
</reference>
<sequence>MAEYRLQRREGGVYILTFGGDGEHRLNPDSVNAILTALDEVENDPSATALITTNEGKYYSNGLDLFYLRSNLDKHETFMMLFHKLLRRLLSFPMPTFAAICGHAAAGGCIVALAHDYRLLRSDRGFVFLNEVEIAIVPSGGVLSLIHSKLPNRTYQKALLSGHRYSGQAAVEAGLVDAALPDTSSTLQETIKRGRNVQSRTCPAQYYRFCS</sequence>
<dbReference type="EMBL" id="CM055104">
    <property type="protein sequence ID" value="KAJ7534632.1"/>
    <property type="molecule type" value="Genomic_DNA"/>
</dbReference>
<protein>
    <submittedName>
        <fullName evidence="1">Uncharacterized protein</fullName>
    </submittedName>
</protein>
<accession>A0ACC2BZ36</accession>
<dbReference type="Proteomes" id="UP001162992">
    <property type="component" value="Chromosome 13"/>
</dbReference>
<proteinExistence type="predicted"/>
<evidence type="ECO:0000313" key="2">
    <source>
        <dbReference type="Proteomes" id="UP001162992"/>
    </source>
</evidence>
<organism evidence="1 2">
    <name type="scientific">Diphasiastrum complanatum</name>
    <name type="common">Issler's clubmoss</name>
    <name type="synonym">Lycopodium complanatum</name>
    <dbReference type="NCBI Taxonomy" id="34168"/>
    <lineage>
        <taxon>Eukaryota</taxon>
        <taxon>Viridiplantae</taxon>
        <taxon>Streptophyta</taxon>
        <taxon>Embryophyta</taxon>
        <taxon>Tracheophyta</taxon>
        <taxon>Lycopodiopsida</taxon>
        <taxon>Lycopodiales</taxon>
        <taxon>Lycopodiaceae</taxon>
        <taxon>Lycopodioideae</taxon>
        <taxon>Diphasiastrum</taxon>
    </lineage>
</organism>